<dbReference type="Gene3D" id="3.90.1200.10">
    <property type="match status" value="1"/>
</dbReference>
<keyword evidence="3" id="KW-0808">Transferase</keyword>
<dbReference type="InterPro" id="IPR011009">
    <property type="entry name" value="Kinase-like_dom_sf"/>
</dbReference>
<dbReference type="PANTHER" id="PTHR21064:SF6">
    <property type="entry name" value="AMINOGLYCOSIDE PHOSPHOTRANSFERASE DOMAIN-CONTAINING PROTEIN"/>
    <property type="match status" value="1"/>
</dbReference>
<comment type="caution">
    <text evidence="3">The sequence shown here is derived from an EMBL/GenBank/DDBJ whole genome shotgun (WGS) entry which is preliminary data.</text>
</comment>
<evidence type="ECO:0000259" key="2">
    <source>
        <dbReference type="Pfam" id="PF01636"/>
    </source>
</evidence>
<dbReference type="InterPro" id="IPR002575">
    <property type="entry name" value="Aminoglycoside_PTrfase"/>
</dbReference>
<keyword evidence="4" id="KW-1185">Reference proteome</keyword>
<accession>A0A7X0RQJ0</accession>
<name>A0A7X0RQJ0_9BACL</name>
<dbReference type="SUPFAM" id="SSF56112">
    <property type="entry name" value="Protein kinase-like (PK-like)"/>
    <property type="match status" value="1"/>
</dbReference>
<evidence type="ECO:0000256" key="1">
    <source>
        <dbReference type="ARBA" id="ARBA00038240"/>
    </source>
</evidence>
<organism evidence="3 4">
    <name type="scientific">Cohnella nanjingensis</name>
    <dbReference type="NCBI Taxonomy" id="1387779"/>
    <lineage>
        <taxon>Bacteria</taxon>
        <taxon>Bacillati</taxon>
        <taxon>Bacillota</taxon>
        <taxon>Bacilli</taxon>
        <taxon>Bacillales</taxon>
        <taxon>Paenibacillaceae</taxon>
        <taxon>Cohnella</taxon>
    </lineage>
</organism>
<dbReference type="InterPro" id="IPR050249">
    <property type="entry name" value="Pseudomonas-type_ThrB"/>
</dbReference>
<dbReference type="Proteomes" id="UP000547209">
    <property type="component" value="Unassembled WGS sequence"/>
</dbReference>
<dbReference type="Pfam" id="PF01636">
    <property type="entry name" value="APH"/>
    <property type="match status" value="1"/>
</dbReference>
<dbReference type="AlphaFoldDB" id="A0A7X0RQJ0"/>
<evidence type="ECO:0000313" key="4">
    <source>
        <dbReference type="Proteomes" id="UP000547209"/>
    </source>
</evidence>
<dbReference type="GO" id="GO:0019202">
    <property type="term" value="F:amino acid kinase activity"/>
    <property type="evidence" value="ECO:0007669"/>
    <property type="project" value="TreeGrafter"/>
</dbReference>
<gene>
    <name evidence="3" type="ORF">H7C19_06985</name>
</gene>
<protein>
    <submittedName>
        <fullName evidence="3">Phosphotransferase</fullName>
    </submittedName>
</protein>
<feature type="domain" description="Aminoglycoside phosphotransferase" evidence="2">
    <location>
        <begin position="43"/>
        <end position="265"/>
    </location>
</feature>
<evidence type="ECO:0000313" key="3">
    <source>
        <dbReference type="EMBL" id="MBB6670429.1"/>
    </source>
</evidence>
<dbReference type="RefSeq" id="WP_185141854.1">
    <property type="nucleotide sequence ID" value="NZ_JACJVP010000007.1"/>
</dbReference>
<dbReference type="EMBL" id="JACJVP010000007">
    <property type="protein sequence ID" value="MBB6670429.1"/>
    <property type="molecule type" value="Genomic_DNA"/>
</dbReference>
<sequence>MMSLQNMVRGLENDAPAKQLLQRWAHDADTLRFWRASSNFVYTYANNDKPYFLRFIHETDNRIEQIQAELDFVLYAIEQGYPAAAPVRSRDGCWIETVSTENGLYYGVAFERARGQHIPLNRMSEEHFAAWGRSLASLHRLSESYAPRATPCRNWEDTLIWIASILQRDPGKAGLLHTLHALRARLAELPAAPGSMGMIHYDFEFDNLFYVPEEARYCAIDFDDAMVHWFMMDVASALSDLLEQESGQARLQINTFLDGYRSVKALDEYDLSLIPVFRQFADLYTYARLQRSIEELDESSSPEWAVQLRDKLLSVCDRIRERCRS</sequence>
<comment type="similarity">
    <text evidence="1">Belongs to the pseudomonas-type ThrB family.</text>
</comment>
<proteinExistence type="inferred from homology"/>
<reference evidence="3 4" key="1">
    <citation type="submission" date="2020-08" db="EMBL/GenBank/DDBJ databases">
        <title>Cohnella phylogeny.</title>
        <authorList>
            <person name="Dunlap C."/>
        </authorList>
    </citation>
    <scope>NUCLEOTIDE SEQUENCE [LARGE SCALE GENOMIC DNA]</scope>
    <source>
        <strain evidence="3 4">DSM 28246</strain>
    </source>
</reference>
<dbReference type="PANTHER" id="PTHR21064">
    <property type="entry name" value="AMINOGLYCOSIDE PHOSPHOTRANSFERASE DOMAIN-CONTAINING PROTEIN-RELATED"/>
    <property type="match status" value="1"/>
</dbReference>